<keyword evidence="1" id="KW-0732">Signal</keyword>
<evidence type="ECO:0000313" key="3">
    <source>
        <dbReference type="Proteomes" id="UP001319045"/>
    </source>
</evidence>
<feature type="chain" id="PRO_5046531657" description="FAS1 domain-containing protein" evidence="1">
    <location>
        <begin position="22"/>
        <end position="548"/>
    </location>
</feature>
<dbReference type="PROSITE" id="PS51257">
    <property type="entry name" value="PROKAR_LIPOPROTEIN"/>
    <property type="match status" value="1"/>
</dbReference>
<accession>A0ABM7NZQ1</accession>
<keyword evidence="3" id="KW-1185">Reference proteome</keyword>
<sequence>MFMKTIKYILSILLITGTFVACDNNWESHYSNQEQLIDNLNVIQVDMSTLDYLKSQSDYTTMYQLLDKTGVLTKMAEKNLLSTVFVLNNEDASSNKLPTDDEKFLAMAHISDISISPSNLTDGQRLLVWNGKYVNVSKVTADNNLSEIGFNNSRVKKVIKTTDGYIYQLNNYLNTPKSLYEMISSLSDQYSMFRDSVMAHNELTFDKNASKIIGVNETGSSVYDSVFVVTNPYFAERGFDIMSESQNSTLLIPSNDVINKALKKAHSTLSRCGLERDENILKEWTMQAMFFNNKLSKTDFDETEDVNSIFGKQWRTTVQKIDLDNPVILSNGIAYYVTDLKIPNNVIIYRVKDFMKWYEYLSEDEKAEYFKTDNLTFNNITTKVTAWSGWPGVFPNIINRVVYFNLTDPTSKGYTLDFTGFKYDETNKVATPYMIPPGEYDLCLGFEQKMGHDVEVSFNGEYIGTVTASQLTKTDFHYDRGGQGYPEGYDISKATDKKKSNYDRDGGRVAVIKIGGTEPVKVNIKFHGINATKCCFHHWCLKPTKNCY</sequence>
<protein>
    <recommendedName>
        <fullName evidence="4">FAS1 domain-containing protein</fullName>
    </recommendedName>
</protein>
<gene>
    <name evidence="2" type="ORF">prwr041_18730</name>
</gene>
<evidence type="ECO:0000313" key="2">
    <source>
        <dbReference type="EMBL" id="BCS85980.1"/>
    </source>
</evidence>
<proteinExistence type="predicted"/>
<name>A0ABM7NZQ1_9BACT</name>
<reference evidence="2 3" key="1">
    <citation type="journal article" date="2022" name="Int. J. Syst. Evol. Microbiol.">
        <title>Prevotella herbatica sp. nov., a plant polysaccharide-decomposing anaerobic bacterium isolated from a methanogenic reactor.</title>
        <authorList>
            <person name="Uek A."/>
            <person name="Tonouchi A."/>
            <person name="Kaku N."/>
            <person name="Ueki K."/>
        </authorList>
    </citation>
    <scope>NUCLEOTIDE SEQUENCE [LARGE SCALE GENOMIC DNA]</scope>
    <source>
        <strain evidence="2 3">WR041</strain>
    </source>
</reference>
<dbReference type="SUPFAM" id="SSF82153">
    <property type="entry name" value="FAS1 domain"/>
    <property type="match status" value="2"/>
</dbReference>
<evidence type="ECO:0000256" key="1">
    <source>
        <dbReference type="SAM" id="SignalP"/>
    </source>
</evidence>
<organism evidence="2 3">
    <name type="scientific">Prevotella herbatica</name>
    <dbReference type="NCBI Taxonomy" id="2801997"/>
    <lineage>
        <taxon>Bacteria</taxon>
        <taxon>Pseudomonadati</taxon>
        <taxon>Bacteroidota</taxon>
        <taxon>Bacteroidia</taxon>
        <taxon>Bacteroidales</taxon>
        <taxon>Prevotellaceae</taxon>
        <taxon>Prevotella</taxon>
    </lineage>
</organism>
<dbReference type="InterPro" id="IPR036378">
    <property type="entry name" value="FAS1_dom_sf"/>
</dbReference>
<feature type="signal peptide" evidence="1">
    <location>
        <begin position="1"/>
        <end position="21"/>
    </location>
</feature>
<dbReference type="EMBL" id="AP024484">
    <property type="protein sequence ID" value="BCS85980.1"/>
    <property type="molecule type" value="Genomic_DNA"/>
</dbReference>
<dbReference type="Gene3D" id="2.30.180.10">
    <property type="entry name" value="FAS1 domain"/>
    <property type="match status" value="1"/>
</dbReference>
<evidence type="ECO:0008006" key="4">
    <source>
        <dbReference type="Google" id="ProtNLM"/>
    </source>
</evidence>
<dbReference type="Proteomes" id="UP001319045">
    <property type="component" value="Chromosome"/>
</dbReference>